<dbReference type="AlphaFoldDB" id="A0AAE6G4P5"/>
<dbReference type="Pfam" id="PF10086">
    <property type="entry name" value="YhfC"/>
    <property type="match status" value="1"/>
</dbReference>
<proteinExistence type="predicted"/>
<evidence type="ECO:0000256" key="1">
    <source>
        <dbReference type="SAM" id="Phobius"/>
    </source>
</evidence>
<protein>
    <recommendedName>
        <fullName evidence="4">YhfC family intramembrane metalloprotease</fullName>
    </recommendedName>
</protein>
<gene>
    <name evidence="2" type="ORF">BHS09_30045</name>
</gene>
<sequence length="293" mass="31806">MLGVRNLCFLEGRGSVDAVDTRLVTSYAVAIAFDVLMPVGMVLWARRRLGVAWKVVGWGAAAFALSQLLTRLPLVQVAQYFMRDALKTSSVLLGVWIVVLSLTAGLFEETARLWAFRKPLKDFRRWRDAVGFGVGHGGLESALLVGGLSALGLVNVIALSALDPSTLPLKPEQVAQVVEAKATIAALDWWMPLLGAYERLGSMVVHIALSVVVLQRFIRDEVKWYWLAVGAHAFFNTLTVVVGKQATAAWGKQAGAFAGEAMVTVAALVGLWVILYFRRVDSERDTAAVPALT</sequence>
<name>A0AAE6G4P5_MYXXA</name>
<keyword evidence="1" id="KW-0812">Transmembrane</keyword>
<evidence type="ECO:0000313" key="3">
    <source>
        <dbReference type="Proteomes" id="UP000320179"/>
    </source>
</evidence>
<evidence type="ECO:0000313" key="2">
    <source>
        <dbReference type="EMBL" id="QDE70877.1"/>
    </source>
</evidence>
<accession>A0AAE6G4P5</accession>
<organism evidence="2 3">
    <name type="scientific">Myxococcus xanthus</name>
    <dbReference type="NCBI Taxonomy" id="34"/>
    <lineage>
        <taxon>Bacteria</taxon>
        <taxon>Pseudomonadati</taxon>
        <taxon>Myxococcota</taxon>
        <taxon>Myxococcia</taxon>
        <taxon>Myxococcales</taxon>
        <taxon>Cystobacterineae</taxon>
        <taxon>Myxococcaceae</taxon>
        <taxon>Myxococcus</taxon>
    </lineage>
</organism>
<feature type="transmembrane region" description="Helical" evidence="1">
    <location>
        <begin position="51"/>
        <end position="69"/>
    </location>
</feature>
<dbReference type="InterPro" id="IPR011397">
    <property type="entry name" value="YhfC"/>
</dbReference>
<keyword evidence="1" id="KW-0472">Membrane</keyword>
<reference evidence="2 3" key="1">
    <citation type="journal article" date="2019" name="Science">
        <title>Social genes are selection hotspots in kin groups of a soil microbe.</title>
        <authorList>
            <person name="Wielgoss S."/>
            <person name="Wolfensberger R."/>
            <person name="Sun L."/>
            <person name="Fiegna F."/>
            <person name="Velicer G.J."/>
        </authorList>
    </citation>
    <scope>NUCLEOTIDE SEQUENCE [LARGE SCALE GENOMIC DNA]</scope>
    <source>
        <strain evidence="2 3">MC3.5.9c15</strain>
    </source>
</reference>
<feature type="transmembrane region" description="Helical" evidence="1">
    <location>
        <begin position="89"/>
        <end position="108"/>
    </location>
</feature>
<dbReference type="EMBL" id="CP017174">
    <property type="protein sequence ID" value="QDE70877.1"/>
    <property type="molecule type" value="Genomic_DNA"/>
</dbReference>
<feature type="transmembrane region" description="Helical" evidence="1">
    <location>
        <begin position="24"/>
        <end position="44"/>
    </location>
</feature>
<dbReference type="RefSeq" id="WP_140799799.1">
    <property type="nucleotide sequence ID" value="NZ_CP017173.1"/>
</dbReference>
<keyword evidence="1" id="KW-1133">Transmembrane helix</keyword>
<dbReference type="Proteomes" id="UP000320179">
    <property type="component" value="Chromosome"/>
</dbReference>
<feature type="transmembrane region" description="Helical" evidence="1">
    <location>
        <begin position="129"/>
        <end position="162"/>
    </location>
</feature>
<evidence type="ECO:0008006" key="4">
    <source>
        <dbReference type="Google" id="ProtNLM"/>
    </source>
</evidence>
<feature type="transmembrane region" description="Helical" evidence="1">
    <location>
        <begin position="254"/>
        <end position="277"/>
    </location>
</feature>
<feature type="transmembrane region" description="Helical" evidence="1">
    <location>
        <begin position="224"/>
        <end position="242"/>
    </location>
</feature>
<feature type="transmembrane region" description="Helical" evidence="1">
    <location>
        <begin position="200"/>
        <end position="217"/>
    </location>
</feature>